<dbReference type="PRINTS" id="PR01415">
    <property type="entry name" value="ANKYRIN"/>
</dbReference>
<dbReference type="Pfam" id="PF00023">
    <property type="entry name" value="Ank"/>
    <property type="match status" value="1"/>
</dbReference>
<dbReference type="PROSITE" id="PS50088">
    <property type="entry name" value="ANK_REPEAT"/>
    <property type="match status" value="3"/>
</dbReference>
<name>A0A2K9V9M5_9VIRU</name>
<evidence type="ECO:0000256" key="2">
    <source>
        <dbReference type="ARBA" id="ARBA00023043"/>
    </source>
</evidence>
<sequence length="296" mass="33274">MNIKYDRYEKLFNDYLPNINGINDIDEKSGHTALTLLCDYYLICLPKYFAIAKYYSVYNCNKSIIYDLIESLINQGANVNQPNAQKLTPLLTIATKRTNPVYLSVVKLLLKRGANINAVDMYGNSALMLACSQNDVELAELLIRSGIDVNIKSNCNMTALISAAYNSGHNNNIDLIKLLLEHGADVNFINIYGRTALDAACDYKNKCDNLQTIKLLLDYWCDVNIKNENGYNALMIACQYPNSLDTIKLLIDYWSDLCTCGINGCDSQCEKSAIAIAKSKGHQDIVDYLYNYINNK</sequence>
<keyword evidence="2" id="KW-0040">ANK repeat</keyword>
<accession>A0A2K9V9M5</accession>
<dbReference type="PANTHER" id="PTHR24173">
    <property type="entry name" value="ANKYRIN REPEAT CONTAINING"/>
    <property type="match status" value="1"/>
</dbReference>
<dbReference type="SMART" id="SM00248">
    <property type="entry name" value="ANK"/>
    <property type="match status" value="5"/>
</dbReference>
<dbReference type="PROSITE" id="PS50297">
    <property type="entry name" value="ANK_REP_REGION"/>
    <property type="match status" value="1"/>
</dbReference>
<reference evidence="3" key="1">
    <citation type="submission" date="2018-01" db="EMBL/GenBank/DDBJ databases">
        <title>Draft genome sequence of Bandra megavirus.</title>
        <authorList>
            <person name="Chatterjee A."/>
            <person name="Yadav R."/>
            <person name="Kondabagil K."/>
        </authorList>
    </citation>
    <scope>NUCLEOTIDE SEQUENCE</scope>
    <source>
        <strain evidence="3">KK-1</strain>
    </source>
</reference>
<protein>
    <submittedName>
        <fullName evidence="3">Ankyrin repeat protein</fullName>
    </submittedName>
</protein>
<proteinExistence type="predicted"/>
<dbReference type="Gene3D" id="1.25.40.20">
    <property type="entry name" value="Ankyrin repeat-containing domain"/>
    <property type="match status" value="3"/>
</dbReference>
<organism evidence="3">
    <name type="scientific">Bandra megavirus</name>
    <dbReference type="NCBI Taxonomy" id="2071566"/>
    <lineage>
        <taxon>Viruses</taxon>
        <taxon>Varidnaviria</taxon>
        <taxon>Bamfordvirae</taxon>
        <taxon>Nucleocytoviricota</taxon>
        <taxon>Megaviricetes</taxon>
        <taxon>Imitervirales</taxon>
        <taxon>Mimiviridae</taxon>
        <taxon>Megamimivirinae</taxon>
        <taxon>Megavirus</taxon>
    </lineage>
</organism>
<evidence type="ECO:0000256" key="1">
    <source>
        <dbReference type="ARBA" id="ARBA00022737"/>
    </source>
</evidence>
<keyword evidence="1" id="KW-0677">Repeat</keyword>
<dbReference type="SUPFAM" id="SSF48403">
    <property type="entry name" value="Ankyrin repeat"/>
    <property type="match status" value="1"/>
</dbReference>
<evidence type="ECO:0000313" key="3">
    <source>
        <dbReference type="EMBL" id="AUV58915.1"/>
    </source>
</evidence>
<dbReference type="InterPro" id="IPR036770">
    <property type="entry name" value="Ankyrin_rpt-contain_sf"/>
</dbReference>
<dbReference type="Pfam" id="PF12796">
    <property type="entry name" value="Ank_2"/>
    <property type="match status" value="2"/>
</dbReference>
<dbReference type="PANTHER" id="PTHR24173:SF74">
    <property type="entry name" value="ANKYRIN REPEAT DOMAIN-CONTAINING PROTEIN 16"/>
    <property type="match status" value="1"/>
</dbReference>
<dbReference type="EMBL" id="MG779386">
    <property type="protein sequence ID" value="AUV58915.1"/>
    <property type="molecule type" value="Genomic_DNA"/>
</dbReference>
<dbReference type="InterPro" id="IPR002110">
    <property type="entry name" value="Ankyrin_rpt"/>
</dbReference>